<dbReference type="EMBL" id="AOGY02000037">
    <property type="protein sequence ID" value="EMY70389.1"/>
    <property type="molecule type" value="Genomic_DNA"/>
</dbReference>
<evidence type="ECO:0000313" key="1">
    <source>
        <dbReference type="EMBL" id="EMY70389.1"/>
    </source>
</evidence>
<accession>N1W2B9</accession>
<proteinExistence type="predicted"/>
<organism evidence="1 2">
    <name type="scientific">Leptospira vanthielii serovar Holland str. Waz Holland = ATCC 700522</name>
    <dbReference type="NCBI Taxonomy" id="1218591"/>
    <lineage>
        <taxon>Bacteria</taxon>
        <taxon>Pseudomonadati</taxon>
        <taxon>Spirochaetota</taxon>
        <taxon>Spirochaetia</taxon>
        <taxon>Leptospirales</taxon>
        <taxon>Leptospiraceae</taxon>
        <taxon>Leptospira</taxon>
    </lineage>
</organism>
<sequence>MVCAMNLDLGLFFQTPMNQISSAQRKDGDFFRSRIRDSSGSFIFAQKSLEPISYKWI</sequence>
<comment type="caution">
    <text evidence="1">The sequence shown here is derived from an EMBL/GenBank/DDBJ whole genome shotgun (WGS) entry which is preliminary data.</text>
</comment>
<gene>
    <name evidence="1" type="ORF">LEP1GSC199_0497</name>
</gene>
<dbReference type="STRING" id="1218591.LEP1GSC199_0497"/>
<dbReference type="Proteomes" id="UP000012227">
    <property type="component" value="Unassembled WGS sequence"/>
</dbReference>
<name>N1W2B9_9LEPT</name>
<protein>
    <submittedName>
        <fullName evidence="1">Uncharacterized protein</fullName>
    </submittedName>
</protein>
<evidence type="ECO:0000313" key="2">
    <source>
        <dbReference type="Proteomes" id="UP000012227"/>
    </source>
</evidence>
<dbReference type="AlphaFoldDB" id="N1W2B9"/>
<reference evidence="1 2" key="1">
    <citation type="submission" date="2013-03" db="EMBL/GenBank/DDBJ databases">
        <authorList>
            <person name="Harkins D.M."/>
            <person name="Durkin A.S."/>
            <person name="Brinkac L.M."/>
            <person name="Haft D.H."/>
            <person name="Selengut J.D."/>
            <person name="Sanka R."/>
            <person name="DePew J."/>
            <person name="Purushe J."/>
            <person name="Galloway R.L."/>
            <person name="Vinetz J.M."/>
            <person name="Sutton G.G."/>
            <person name="Nierman W.C."/>
            <person name="Fouts D.E."/>
        </authorList>
    </citation>
    <scope>NUCLEOTIDE SEQUENCE [LARGE SCALE GENOMIC DNA]</scope>
    <source>
        <strain evidence="1 2">Waz Holland</strain>
    </source>
</reference>